<dbReference type="PANTHER" id="PTHR30442:SF0">
    <property type="entry name" value="FE(3+) DICITRATE TRANSPORT PROTEIN FECA"/>
    <property type="match status" value="1"/>
</dbReference>
<reference evidence="15 16" key="1">
    <citation type="submission" date="2016-09" db="EMBL/GenBank/DDBJ databases">
        <title>Alteromonas lipolytica, a new species isolated from sea water.</title>
        <authorList>
            <person name="Wu Y.-H."/>
            <person name="Cheng H."/>
            <person name="Xu X.-W."/>
        </authorList>
    </citation>
    <scope>NUCLEOTIDE SEQUENCE [LARGE SCALE GENOMIC DNA]</scope>
    <source>
        <strain evidence="15 16">JW12</strain>
    </source>
</reference>
<protein>
    <submittedName>
        <fullName evidence="15">Ligand-gated channel protein</fullName>
    </submittedName>
</protein>
<dbReference type="InterPro" id="IPR000531">
    <property type="entry name" value="Beta-barrel_TonB"/>
</dbReference>
<dbReference type="GO" id="GO:0033214">
    <property type="term" value="P:siderophore-iron import into cell"/>
    <property type="evidence" value="ECO:0007669"/>
    <property type="project" value="TreeGrafter"/>
</dbReference>
<dbReference type="Proteomes" id="UP000176037">
    <property type="component" value="Unassembled WGS sequence"/>
</dbReference>
<keyword evidence="8 9" id="KW-0998">Cell outer membrane</keyword>
<feature type="domain" description="TonB-dependent receptor-like beta-barrel" evidence="13">
    <location>
        <begin position="250"/>
        <end position="687"/>
    </location>
</feature>
<dbReference type="InterPro" id="IPR012910">
    <property type="entry name" value="Plug_dom"/>
</dbReference>
<dbReference type="InterPro" id="IPR036942">
    <property type="entry name" value="Beta-barrel_TonB_sf"/>
</dbReference>
<dbReference type="SUPFAM" id="SSF56935">
    <property type="entry name" value="Porins"/>
    <property type="match status" value="1"/>
</dbReference>
<evidence type="ECO:0000256" key="12">
    <source>
        <dbReference type="SAM" id="SignalP"/>
    </source>
</evidence>
<dbReference type="EMBL" id="MJIC01000010">
    <property type="protein sequence ID" value="OFI34957.1"/>
    <property type="molecule type" value="Genomic_DNA"/>
</dbReference>
<dbReference type="PANTHER" id="PTHR30442">
    <property type="entry name" value="IRON III DICITRATE TRANSPORT PROTEIN FECA"/>
    <property type="match status" value="1"/>
</dbReference>
<evidence type="ECO:0000259" key="14">
    <source>
        <dbReference type="Pfam" id="PF07715"/>
    </source>
</evidence>
<evidence type="ECO:0000313" key="15">
    <source>
        <dbReference type="EMBL" id="OFI34957.1"/>
    </source>
</evidence>
<dbReference type="Gene3D" id="2.40.170.20">
    <property type="entry name" value="TonB-dependent receptor, beta-barrel domain"/>
    <property type="match status" value="1"/>
</dbReference>
<proteinExistence type="inferred from homology"/>
<keyword evidence="7 9" id="KW-0472">Membrane</keyword>
<keyword evidence="3 9" id="KW-1134">Transmembrane beta strand</keyword>
<dbReference type="Pfam" id="PF07715">
    <property type="entry name" value="Plug"/>
    <property type="match status" value="1"/>
</dbReference>
<evidence type="ECO:0000256" key="4">
    <source>
        <dbReference type="ARBA" id="ARBA00022692"/>
    </source>
</evidence>
<sequence>MFTKSPIALGLLASLPLLAQAATPNDIEHVTIFGNSQAVETTPGSGMVIDQAYLDDFAVSDIMRVLTRVPGVYITEEDGYGLRPNIGMRGNSADRSEKITIMEDGVLAAPAPYASPAAYYFPTIGRMSTIEVLKGGSSVLYGPRTSGGVINLLTTPISDNSFATRLDVSLGSDGYRKAHVLASGSEGRIGALGEVYHYGADGFKDLPTGNETGFSKTDVVTKVGFKLDTAGKHYLEAKLKYSEETSDETYLGVTLDDFNSTPFARYSASALDEMATEHKLINLNYVYAISDNSSLTMTAYYNDFHRNWYKTDRVNGLSLGNGAEEAASAFDAGTAASDTLDFRVKANNRDYLSQGIQGEYELFTAGHQIKVGARIHNDEMDRFQWVDNYQFNRDYQLTTLDAGVPGTDSNRIDSANAISAYVHDTWEYGDLTLSGGLRYEDVHLARDDWGKTDPLRTGDAAKRRNSVSALLPGLGATYQISEQLLLLTGVQKTFAPPSPGNNNAQEEEGWNYEAGVRYSDQLNRMELIGFYTNLDNLHGNCTASQGCNSDLIGTQYNAGEVEIKGVEWSYQADLPLAGFTVPVNFNYTYSTAEFKQSFESELDSWGSVQAGDELPYLPDHTLQFETGVRQDNWQVLFAVKHTSEMRTQAGTEAVTTANGIPSRTLMDVSANYQLDNKQTVYLVIDNLTDKEYIATRQHGGIQVGKPRTFQVGYRYQF</sequence>
<dbReference type="STRING" id="1856405.BFC17_15450"/>
<feature type="chain" id="PRO_5009214157" evidence="12">
    <location>
        <begin position="22"/>
        <end position="717"/>
    </location>
</feature>
<comment type="caution">
    <text evidence="15">The sequence shown here is derived from an EMBL/GenBank/DDBJ whole genome shotgun (WGS) entry which is preliminary data.</text>
</comment>
<evidence type="ECO:0000256" key="1">
    <source>
        <dbReference type="ARBA" id="ARBA00004571"/>
    </source>
</evidence>
<keyword evidence="2 9" id="KW-0813">Transport</keyword>
<keyword evidence="5 12" id="KW-0732">Signal</keyword>
<keyword evidence="16" id="KW-1185">Reference proteome</keyword>
<dbReference type="AlphaFoldDB" id="A0A1E8FG72"/>
<feature type="short sequence motif" description="TonB C-terminal box" evidence="10">
    <location>
        <begin position="700"/>
        <end position="717"/>
    </location>
</feature>
<dbReference type="GO" id="GO:0009279">
    <property type="term" value="C:cell outer membrane"/>
    <property type="evidence" value="ECO:0007669"/>
    <property type="project" value="UniProtKB-SubCell"/>
</dbReference>
<dbReference type="Gene3D" id="2.170.130.10">
    <property type="entry name" value="TonB-dependent receptor, plug domain"/>
    <property type="match status" value="1"/>
</dbReference>
<dbReference type="OrthoDB" id="8670144at2"/>
<feature type="signal peptide" evidence="12">
    <location>
        <begin position="1"/>
        <end position="21"/>
    </location>
</feature>
<dbReference type="Pfam" id="PF00593">
    <property type="entry name" value="TonB_dep_Rec_b-barrel"/>
    <property type="match status" value="1"/>
</dbReference>
<feature type="domain" description="TonB-dependent receptor plug" evidence="14">
    <location>
        <begin position="40"/>
        <end position="149"/>
    </location>
</feature>
<evidence type="ECO:0000259" key="13">
    <source>
        <dbReference type="Pfam" id="PF00593"/>
    </source>
</evidence>
<evidence type="ECO:0000256" key="5">
    <source>
        <dbReference type="ARBA" id="ARBA00022729"/>
    </source>
</evidence>
<comment type="similarity">
    <text evidence="9 11">Belongs to the TonB-dependent receptor family.</text>
</comment>
<dbReference type="InterPro" id="IPR039426">
    <property type="entry name" value="TonB-dep_rcpt-like"/>
</dbReference>
<evidence type="ECO:0000256" key="3">
    <source>
        <dbReference type="ARBA" id="ARBA00022452"/>
    </source>
</evidence>
<evidence type="ECO:0000256" key="11">
    <source>
        <dbReference type="RuleBase" id="RU003357"/>
    </source>
</evidence>
<evidence type="ECO:0000256" key="6">
    <source>
        <dbReference type="ARBA" id="ARBA00023077"/>
    </source>
</evidence>
<evidence type="ECO:0000256" key="9">
    <source>
        <dbReference type="PROSITE-ProRule" id="PRU01360"/>
    </source>
</evidence>
<dbReference type="InterPro" id="IPR010917">
    <property type="entry name" value="TonB_rcpt_CS"/>
</dbReference>
<accession>A0A1E8FG72</accession>
<evidence type="ECO:0000313" key="16">
    <source>
        <dbReference type="Proteomes" id="UP000176037"/>
    </source>
</evidence>
<comment type="subcellular location">
    <subcellularLocation>
        <location evidence="1 9">Cell outer membrane</location>
        <topology evidence="1 9">Multi-pass membrane protein</topology>
    </subcellularLocation>
</comment>
<name>A0A1E8FG72_9ALTE</name>
<evidence type="ECO:0000256" key="2">
    <source>
        <dbReference type="ARBA" id="ARBA00022448"/>
    </source>
</evidence>
<evidence type="ECO:0000256" key="10">
    <source>
        <dbReference type="PROSITE-ProRule" id="PRU10144"/>
    </source>
</evidence>
<dbReference type="InterPro" id="IPR037066">
    <property type="entry name" value="Plug_dom_sf"/>
</dbReference>
<evidence type="ECO:0000256" key="8">
    <source>
        <dbReference type="ARBA" id="ARBA00023237"/>
    </source>
</evidence>
<gene>
    <name evidence="15" type="ORF">BFC17_15450</name>
</gene>
<evidence type="ECO:0000256" key="7">
    <source>
        <dbReference type="ARBA" id="ARBA00023136"/>
    </source>
</evidence>
<dbReference type="PROSITE" id="PS01156">
    <property type="entry name" value="TONB_DEPENDENT_REC_2"/>
    <property type="match status" value="1"/>
</dbReference>
<dbReference type="PROSITE" id="PS52016">
    <property type="entry name" value="TONB_DEPENDENT_REC_3"/>
    <property type="match status" value="1"/>
</dbReference>
<keyword evidence="4 9" id="KW-0812">Transmembrane</keyword>
<dbReference type="RefSeq" id="WP_070175875.1">
    <property type="nucleotide sequence ID" value="NZ_BMJR01000001.1"/>
</dbReference>
<keyword evidence="6 11" id="KW-0798">TonB box</keyword>
<organism evidence="15 16">
    <name type="scientific">Alteromonas lipolytica</name>
    <dbReference type="NCBI Taxonomy" id="1856405"/>
    <lineage>
        <taxon>Bacteria</taxon>
        <taxon>Pseudomonadati</taxon>
        <taxon>Pseudomonadota</taxon>
        <taxon>Gammaproteobacteria</taxon>
        <taxon>Alteromonadales</taxon>
        <taxon>Alteromonadaceae</taxon>
        <taxon>Alteromonas/Salinimonas group</taxon>
        <taxon>Alteromonas</taxon>
    </lineage>
</organism>